<dbReference type="SUPFAM" id="SSF56672">
    <property type="entry name" value="DNA/RNA polymerases"/>
    <property type="match status" value="1"/>
</dbReference>
<evidence type="ECO:0000259" key="1">
    <source>
        <dbReference type="Pfam" id="PF17919"/>
    </source>
</evidence>
<dbReference type="Proteomes" id="UP000187429">
    <property type="component" value="Unassembled WGS sequence"/>
</dbReference>
<dbReference type="InterPro" id="IPR043502">
    <property type="entry name" value="DNA/RNA_pol_sf"/>
</dbReference>
<evidence type="ECO:0000313" key="2">
    <source>
        <dbReference type="EMBL" id="OMJ19976.1"/>
    </source>
</evidence>
<keyword evidence="3" id="KW-1185">Reference proteome</keyword>
<dbReference type="Pfam" id="PF17919">
    <property type="entry name" value="RT_RNaseH_2"/>
    <property type="match status" value="1"/>
</dbReference>
<dbReference type="Gene3D" id="3.30.70.270">
    <property type="match status" value="1"/>
</dbReference>
<dbReference type="AlphaFoldDB" id="A0A1R1XZN5"/>
<dbReference type="PANTHER" id="PTHR33064:SF37">
    <property type="entry name" value="RIBONUCLEASE H"/>
    <property type="match status" value="1"/>
</dbReference>
<feature type="domain" description="Reverse transcriptase/retrotransposon-derived protein RNase H-like" evidence="1">
    <location>
        <begin position="16"/>
        <end position="88"/>
    </location>
</feature>
<dbReference type="OrthoDB" id="3018369at2759"/>
<comment type="caution">
    <text evidence="2">The sequence shown here is derived from an EMBL/GenBank/DDBJ whole genome shotgun (WGS) entry which is preliminary data.</text>
</comment>
<proteinExistence type="predicted"/>
<name>A0A1R1XZN5_9FUNG</name>
<gene>
    <name evidence="2" type="ORF">AYI69_g6404</name>
</gene>
<sequence>MEPIFHLLKKEAKIIWSEDCQSEFEAALEILTKEPVLKQPYLEHQFVVSTDASSYAIGGFLEQYSGDGILHPFTYYSRRLTPSERNYNA</sequence>
<dbReference type="InterPro" id="IPR043128">
    <property type="entry name" value="Rev_trsase/Diguanyl_cyclase"/>
</dbReference>
<accession>A0A1R1XZN5</accession>
<dbReference type="EMBL" id="LSSM01002873">
    <property type="protein sequence ID" value="OMJ19976.1"/>
    <property type="molecule type" value="Genomic_DNA"/>
</dbReference>
<dbReference type="InterPro" id="IPR041577">
    <property type="entry name" value="RT_RNaseH_2"/>
</dbReference>
<evidence type="ECO:0000313" key="3">
    <source>
        <dbReference type="Proteomes" id="UP000187429"/>
    </source>
</evidence>
<dbReference type="PANTHER" id="PTHR33064">
    <property type="entry name" value="POL PROTEIN"/>
    <property type="match status" value="1"/>
</dbReference>
<organism evidence="2 3">
    <name type="scientific">Smittium culicis</name>
    <dbReference type="NCBI Taxonomy" id="133412"/>
    <lineage>
        <taxon>Eukaryota</taxon>
        <taxon>Fungi</taxon>
        <taxon>Fungi incertae sedis</taxon>
        <taxon>Zoopagomycota</taxon>
        <taxon>Kickxellomycotina</taxon>
        <taxon>Harpellomycetes</taxon>
        <taxon>Harpellales</taxon>
        <taxon>Legeriomycetaceae</taxon>
        <taxon>Smittium</taxon>
    </lineage>
</organism>
<dbReference type="InterPro" id="IPR051320">
    <property type="entry name" value="Viral_Replic_Matur_Polypro"/>
</dbReference>
<reference evidence="3" key="1">
    <citation type="submission" date="2017-01" db="EMBL/GenBank/DDBJ databases">
        <authorList>
            <person name="Wang Y."/>
            <person name="White M."/>
            <person name="Kvist S."/>
            <person name="Moncalvo J.-M."/>
        </authorList>
    </citation>
    <scope>NUCLEOTIDE SEQUENCE [LARGE SCALE GENOMIC DNA]</scope>
    <source>
        <strain evidence="3">ID-206-W2</strain>
    </source>
</reference>
<protein>
    <submittedName>
        <fullName evidence="2">Retrovirus-related Pol polyprotein from transposon</fullName>
    </submittedName>
</protein>